<dbReference type="SUPFAM" id="SSF82544">
    <property type="entry name" value="GckA/TtuD-like"/>
    <property type="match status" value="1"/>
</dbReference>
<organism evidence="3 4">
    <name type="scientific">Thermoplasma acidophilum (strain ATCC 25905 / DSM 1728 / JCM 9062 / NBRC 15155 / AMRC-C165)</name>
    <dbReference type="NCBI Taxonomy" id="273075"/>
    <lineage>
        <taxon>Archaea</taxon>
        <taxon>Methanobacteriati</taxon>
        <taxon>Thermoplasmatota</taxon>
        <taxon>Thermoplasmata</taxon>
        <taxon>Thermoplasmatales</taxon>
        <taxon>Thermoplasmataceae</taxon>
        <taxon>Thermoplasma</taxon>
    </lineage>
</organism>
<dbReference type="GO" id="GO:0005737">
    <property type="term" value="C:cytoplasm"/>
    <property type="evidence" value="ECO:0007669"/>
    <property type="project" value="TreeGrafter"/>
</dbReference>
<dbReference type="InterPro" id="IPR037035">
    <property type="entry name" value="GK-like_C_sf"/>
</dbReference>
<keyword evidence="3" id="KW-0808">Transferase</keyword>
<dbReference type="PANTHER" id="PTHR12227:SF0">
    <property type="entry name" value="GLYCERATE KINASE"/>
    <property type="match status" value="1"/>
</dbReference>
<evidence type="ECO:0000259" key="1">
    <source>
        <dbReference type="Pfam" id="PF05161"/>
    </source>
</evidence>
<dbReference type="InterPro" id="IPR038614">
    <property type="entry name" value="GK_N_sf"/>
</dbReference>
<name>Q9HKZ0_THEAC</name>
<dbReference type="Gene3D" id="3.40.50.10180">
    <property type="entry name" value="Glycerate kinase, MOFRL-like N-terminal domain"/>
    <property type="match status" value="1"/>
</dbReference>
<dbReference type="InterPro" id="IPR039760">
    <property type="entry name" value="MOFRL_protein"/>
</dbReference>
<keyword evidence="4" id="KW-1185">Reference proteome</keyword>
<protein>
    <submittedName>
        <fullName evidence="3">Glycerate kinase related protein</fullName>
    </submittedName>
</protein>
<dbReference type="eggNOG" id="arCOG04170">
    <property type="taxonomic scope" value="Archaea"/>
</dbReference>
<feature type="domain" description="MOFRL-associated" evidence="2">
    <location>
        <begin position="10"/>
        <end position="195"/>
    </location>
</feature>
<proteinExistence type="predicted"/>
<dbReference type="PANTHER" id="PTHR12227">
    <property type="entry name" value="GLYCERATE KINASE"/>
    <property type="match status" value="1"/>
</dbReference>
<dbReference type="Pfam" id="PF05161">
    <property type="entry name" value="MOFRL"/>
    <property type="match status" value="1"/>
</dbReference>
<dbReference type="BRENDA" id="2.7.1.165">
    <property type="organism ID" value="6324"/>
</dbReference>
<gene>
    <name evidence="3" type="ordered locus">Ta0453</name>
</gene>
<accession>Q9HKZ0</accession>
<dbReference type="FunCoup" id="Q9HKZ0">
    <property type="interactions" value="102"/>
</dbReference>
<reference evidence="3 4" key="1">
    <citation type="journal article" date="2000" name="Nature">
        <title>The genome sequence of the thermoacidophilic scavenger Thermoplasma acidophilum.</title>
        <authorList>
            <person name="Ruepp A."/>
            <person name="Graml W."/>
            <person name="Santos-Martinez M.L."/>
            <person name="Koretke K.K."/>
            <person name="Volker C."/>
            <person name="Mewes H.W."/>
            <person name="Frishman D."/>
            <person name="Stocker S."/>
            <person name="Lupas A.N."/>
            <person name="Baumeister W."/>
        </authorList>
    </citation>
    <scope>NUCLEOTIDE SEQUENCE [LARGE SCALE GENOMIC DNA]</scope>
    <source>
        <strain evidence="4">ATCC 25905 / DSM 1728 / JCM 9062 / NBRC 15155 / AMRC-C165</strain>
    </source>
</reference>
<dbReference type="STRING" id="273075.gene:9571673"/>
<dbReference type="InterPro" id="IPR007835">
    <property type="entry name" value="MOFRL"/>
</dbReference>
<dbReference type="HOGENOM" id="CLU_032279_1_1_2"/>
<dbReference type="KEGG" id="tac:Ta0453"/>
<dbReference type="EMBL" id="AL445064">
    <property type="protein sequence ID" value="CAC11595.1"/>
    <property type="molecule type" value="Genomic_DNA"/>
</dbReference>
<sequence>MKRTFEDLEPSRVMGNAIGDLDVSRYSRIFVMGFGKASYEMSEGIRDHVRKKLAYAGIIVPVDQDVSGFPELEILRGTHPYTSSLSVSSSRTLLSKVKPGPNDAVIVLISGGGSSLFEIPEEGITIDQISEISKKMMQASADIYELNTIRSCLSSVKGGKLAKLLYPASVFAYIISDVPGDDVSIIASGPLSENKLDPVAVYERFRNVIGVDIERFLKTAQIEDEYFRKVQTRIVLSNRDFVRRIESYVGEPIVSIGSGISGDVEDVSDGIIDIVRSVSRIKGRSFWIVMGGETTVNVRGNGIGGRNLELSLLFMKKCNFSDFLFISMGTDGIDGVSPAAGGIVDASTKARISSEEIDQALKNNDSYTLLSKYGSAIMTGRTGNNVSDIVVAYVSI</sequence>
<evidence type="ECO:0000313" key="4">
    <source>
        <dbReference type="Proteomes" id="UP000001024"/>
    </source>
</evidence>
<keyword evidence="3" id="KW-0418">Kinase</keyword>
<dbReference type="Pfam" id="PF13660">
    <property type="entry name" value="DUF4147"/>
    <property type="match status" value="1"/>
</dbReference>
<dbReference type="InParanoid" id="Q9HKZ0"/>
<dbReference type="Gene3D" id="3.40.1480.10">
    <property type="entry name" value="MOFRL domain"/>
    <property type="match status" value="1"/>
</dbReference>
<dbReference type="GO" id="GO:0008887">
    <property type="term" value="F:glycerate kinase activity"/>
    <property type="evidence" value="ECO:0007669"/>
    <property type="project" value="InterPro"/>
</dbReference>
<feature type="domain" description="MOFRL" evidence="1">
    <location>
        <begin position="287"/>
        <end position="388"/>
    </location>
</feature>
<evidence type="ECO:0000313" key="3">
    <source>
        <dbReference type="EMBL" id="CAC11595.1"/>
    </source>
</evidence>
<dbReference type="EnsemblBacteria" id="CAC11595">
    <property type="protein sequence ID" value="CAC11595"/>
    <property type="gene ID" value="CAC11595"/>
</dbReference>
<dbReference type="Proteomes" id="UP000001024">
    <property type="component" value="Chromosome"/>
</dbReference>
<dbReference type="AlphaFoldDB" id="Q9HKZ0"/>
<dbReference type="PaxDb" id="273075-Ta0453m"/>
<dbReference type="InterPro" id="IPR025286">
    <property type="entry name" value="MOFRL_assoc_dom"/>
</dbReference>
<evidence type="ECO:0000259" key="2">
    <source>
        <dbReference type="Pfam" id="PF13660"/>
    </source>
</evidence>